<evidence type="ECO:0000313" key="3">
    <source>
        <dbReference type="EMBL" id="HGS86947.1"/>
    </source>
</evidence>
<dbReference type="AlphaFoldDB" id="A0A7C4Q186"/>
<dbReference type="InterPro" id="IPR025682">
    <property type="entry name" value="CpXC_dom"/>
</dbReference>
<reference evidence="3" key="1">
    <citation type="journal article" date="2020" name="mSystems">
        <title>Genome- and Community-Level Interaction Insights into Carbon Utilization and Element Cycling Functions of Hydrothermarchaeota in Hydrothermal Sediment.</title>
        <authorList>
            <person name="Zhou Z."/>
            <person name="Liu Y."/>
            <person name="Xu W."/>
            <person name="Pan J."/>
            <person name="Luo Z.H."/>
            <person name="Li M."/>
        </authorList>
    </citation>
    <scope>NUCLEOTIDE SEQUENCE [LARGE SCALE GENOMIC DNA]</scope>
    <source>
        <strain evidence="3">SpSt-556</strain>
    </source>
</reference>
<feature type="domain" description="CpXC" evidence="2">
    <location>
        <begin position="7"/>
        <end position="134"/>
    </location>
</feature>
<evidence type="ECO:0000259" key="2">
    <source>
        <dbReference type="Pfam" id="PF14353"/>
    </source>
</evidence>
<evidence type="ECO:0000256" key="1">
    <source>
        <dbReference type="SAM" id="Coils"/>
    </source>
</evidence>
<accession>A0A7C4Q186</accession>
<feature type="coiled-coil region" evidence="1">
    <location>
        <begin position="272"/>
        <end position="306"/>
    </location>
</feature>
<sequence length="450" mass="50929">MAKIQTQCPRCKAPVVAEIEQLFDLNVNPQAKQRLLSGQVNVIHCPACGYEGMLGTPVVYHDPEKELLLTFVPSELGLPANEQEKLIGPLLNQVMNKLPPEKRKAYLLRPQTMFTFQTLIERVLEADGITRQMIDEQQKRLNLLQRILSTPQAESRLEIIKQEEALIDASMFSLLTRLIESALAQGDERGARVLAAIQKELLDNTTIGQEIKNQSEEAQQAVQMLQEAAKEGFTRQKLLDLVIQTAESDVKLSTIVSMTRNGMDYTFFQMLAERIEQASDEEKTRLENLRQKLLDFTRKVDEQIQLQLEDSRKLLNQILAAENVETATQEHLGELDAYFVEVLQQELNAARSNGDLDRIAKLQRVNGVLEQASAPPPELALIEQLLEAPSYDERMKLLQEKSEMVTPEFVQMLSALIAQSEEQQPPEVVTALKEIYRIALRVSMMSALNQ</sequence>
<protein>
    <recommendedName>
        <fullName evidence="2">CpXC domain-containing protein</fullName>
    </recommendedName>
</protein>
<name>A0A7C4Q186_9CHLR</name>
<organism evidence="3">
    <name type="scientific">Bellilinea caldifistulae</name>
    <dbReference type="NCBI Taxonomy" id="360411"/>
    <lineage>
        <taxon>Bacteria</taxon>
        <taxon>Bacillati</taxon>
        <taxon>Chloroflexota</taxon>
        <taxon>Anaerolineae</taxon>
        <taxon>Anaerolineales</taxon>
        <taxon>Anaerolineaceae</taxon>
        <taxon>Bellilinea</taxon>
    </lineage>
</organism>
<dbReference type="Pfam" id="PF14353">
    <property type="entry name" value="CpXC"/>
    <property type="match status" value="1"/>
</dbReference>
<dbReference type="EMBL" id="DSXR01000052">
    <property type="protein sequence ID" value="HGS86947.1"/>
    <property type="molecule type" value="Genomic_DNA"/>
</dbReference>
<keyword evidence="1" id="KW-0175">Coiled coil</keyword>
<comment type="caution">
    <text evidence="3">The sequence shown here is derived from an EMBL/GenBank/DDBJ whole genome shotgun (WGS) entry which is preliminary data.</text>
</comment>
<proteinExistence type="predicted"/>
<gene>
    <name evidence="3" type="ORF">ENT17_04945</name>
</gene>